<feature type="compositionally biased region" description="Basic and acidic residues" evidence="4">
    <location>
        <begin position="41"/>
        <end position="51"/>
    </location>
</feature>
<evidence type="ECO:0000259" key="5">
    <source>
        <dbReference type="Pfam" id="PF03515"/>
    </source>
</evidence>
<keyword evidence="2" id="KW-0044">Antibiotic</keyword>
<dbReference type="GeneID" id="57333536"/>
<evidence type="ECO:0000256" key="1">
    <source>
        <dbReference type="ARBA" id="ARBA00022529"/>
    </source>
</evidence>
<dbReference type="EMBL" id="CP047340">
    <property type="protein sequence ID" value="QIF89180.1"/>
    <property type="molecule type" value="Genomic_DNA"/>
</dbReference>
<dbReference type="InterPro" id="IPR016128">
    <property type="entry name" value="Pyosin/cloacin_T_dom"/>
</dbReference>
<evidence type="ECO:0000256" key="4">
    <source>
        <dbReference type="SAM" id="MobiDB-lite"/>
    </source>
</evidence>
<organism evidence="6 7">
    <name type="scientific">Proteus terrae subsp. cibarius</name>
    <dbReference type="NCBI Taxonomy" id="626774"/>
    <lineage>
        <taxon>Bacteria</taxon>
        <taxon>Pseudomonadati</taxon>
        <taxon>Pseudomonadota</taxon>
        <taxon>Gammaproteobacteria</taxon>
        <taxon>Enterobacterales</taxon>
        <taxon>Morganellaceae</taxon>
        <taxon>Proteus</taxon>
    </lineage>
</organism>
<keyword evidence="3" id="KW-0078">Bacteriocin</keyword>
<name>A0ABX6JMY5_9GAMM</name>
<keyword evidence="1" id="KW-0929">Antimicrobial</keyword>
<dbReference type="Gene3D" id="1.10.287.620">
    <property type="entry name" value="Helix Hairpins"/>
    <property type="match status" value="1"/>
</dbReference>
<dbReference type="RefSeq" id="WP_083629058.1">
    <property type="nucleotide sequence ID" value="NZ_CP045008.1"/>
</dbReference>
<dbReference type="SUPFAM" id="SSF69369">
    <property type="entry name" value="Cloacin translocation domain"/>
    <property type="match status" value="1"/>
</dbReference>
<proteinExistence type="predicted"/>
<dbReference type="Proteomes" id="UP000501338">
    <property type="component" value="Chromosome"/>
</dbReference>
<gene>
    <name evidence="6" type="ORF">GTH23_03650</name>
</gene>
<evidence type="ECO:0000256" key="3">
    <source>
        <dbReference type="ARBA" id="ARBA00023048"/>
    </source>
</evidence>
<protein>
    <recommendedName>
        <fullName evidence="5">Pyosin/cloacin translocation domain-containing protein</fullName>
    </recommendedName>
</protein>
<dbReference type="Pfam" id="PF03515">
    <property type="entry name" value="Cloacin"/>
    <property type="match status" value="1"/>
</dbReference>
<feature type="domain" description="Pyosin/cloacin translocation" evidence="5">
    <location>
        <begin position="48"/>
        <end position="312"/>
    </location>
</feature>
<feature type="region of interest" description="Disordered" evidence="4">
    <location>
        <begin position="1"/>
        <end position="54"/>
    </location>
</feature>
<evidence type="ECO:0000256" key="2">
    <source>
        <dbReference type="ARBA" id="ARBA00023022"/>
    </source>
</evidence>
<keyword evidence="7" id="KW-1185">Reference proteome</keyword>
<dbReference type="InterPro" id="IPR036302">
    <property type="entry name" value="Pyosin/cloacin_T_dom_sf"/>
</dbReference>
<sequence>MSDNEDRDIRIEITDGVSSHDYYDYDEDDNSNYTDNDDEDRDRNERERDIQDASDIDLNQYPEKLVMASAGLPALGFLTYQGVLSFTSTPFVSANIKSVFSKSLTALRASALEAISIAPKLARVTGVGIAIEGLWPSSNIMSTQAEMALLGKYGVLDRDIFDRNKSRKVTTMPADIVTNQISNIGKKTSLSIHTQVMSALDKNTGKQRTIVSTGQAISIPIVKATATSTPNVYTAPIIAGAKSVRISVSENKVDKNKQVVINSKPNARYYIPSSKLKTHHAIVDFGGKHEALYVSIIDVIDINNEKQIVEKEWAEWSTLYPLEAALLELEEAKKRLADIDKQYQAQVAVINKLKATPEGLALADPVKNPLIYKQDSKQLKITKQEVKFNDKELLKAILSRPNDYPNIVVQKLAKESIKGPQLFAVAALLSALCDSILKTHAQIEDAKKKLAPILESRKKAEGKKKAAEDKVEDIEKKLGAYGEVNTKGKSSGREFNKDKAGGPIKDLDWKDVKIDRDGVDKVKLHTGRFGESADNKEMIDRLEKILRGEIKATDIDKRFYTHEIRELERYRNLGIKDREVPNNIDEVWNNTHTATLEDYNINERTQPLYTPEAIEAYDKSQEIR</sequence>
<reference evidence="6 7" key="1">
    <citation type="submission" date="2020-01" db="EMBL/GenBank/DDBJ databases">
        <title>The genomic epidemiology of tigecycline resistance gene tet(X) variants in a swine farm in China.</title>
        <authorList>
            <person name="Peng K."/>
            <person name="Li R."/>
        </authorList>
    </citation>
    <scope>NUCLEOTIDE SEQUENCE [LARGE SCALE GENOMIC DNA]</scope>
    <source>
        <strain evidence="6 7">ZF1</strain>
    </source>
</reference>
<evidence type="ECO:0000313" key="6">
    <source>
        <dbReference type="EMBL" id="QIF89180.1"/>
    </source>
</evidence>
<evidence type="ECO:0000313" key="7">
    <source>
        <dbReference type="Proteomes" id="UP000501338"/>
    </source>
</evidence>
<accession>A0ABX6JMY5</accession>
<feature type="compositionally biased region" description="Acidic residues" evidence="4">
    <location>
        <begin position="24"/>
        <end position="40"/>
    </location>
</feature>